<organism evidence="2 3">
    <name type="scientific">Streptacidiphilus cavernicola</name>
    <dbReference type="NCBI Taxonomy" id="3342716"/>
    <lineage>
        <taxon>Bacteria</taxon>
        <taxon>Bacillati</taxon>
        <taxon>Actinomycetota</taxon>
        <taxon>Actinomycetes</taxon>
        <taxon>Kitasatosporales</taxon>
        <taxon>Streptomycetaceae</taxon>
        <taxon>Streptacidiphilus</taxon>
    </lineage>
</organism>
<dbReference type="Proteomes" id="UP001592531">
    <property type="component" value="Unassembled WGS sequence"/>
</dbReference>
<sequence length="219" mass="24482">MSDDHSPFDGMGLEPEEQAGLRDWFSAVEPPLALSLDCEAYIVTHFSNFTVFAWQVLDDYEHARRVALTVLIEIAADWDAFILGPDIAASGLTRLVEEVVIEAHSVGRSRALDALADEARGLLRGMRQALEAPDADTEVGLYQTLRLLPARQFDILMLKAHNRSTVFIAWFLKTHPATVDRNYNRAKAYVGGEMRLRNLLKTPQDTAPARKRRHTGATP</sequence>
<comment type="caution">
    <text evidence="2">The sequence shown here is derived from an EMBL/GenBank/DDBJ whole genome shotgun (WGS) entry which is preliminary data.</text>
</comment>
<evidence type="ECO:0000313" key="3">
    <source>
        <dbReference type="Proteomes" id="UP001592531"/>
    </source>
</evidence>
<reference evidence="2 3" key="1">
    <citation type="submission" date="2024-09" db="EMBL/GenBank/DDBJ databases">
        <authorList>
            <person name="Lee S.D."/>
        </authorList>
    </citation>
    <scope>NUCLEOTIDE SEQUENCE [LARGE SCALE GENOMIC DNA]</scope>
    <source>
        <strain evidence="2 3">N8-3</strain>
    </source>
</reference>
<gene>
    <name evidence="2" type="ORF">ACEZDE_05650</name>
</gene>
<evidence type="ECO:0000313" key="2">
    <source>
        <dbReference type="EMBL" id="MFC1416123.1"/>
    </source>
</evidence>
<accession>A0ABV6VR22</accession>
<keyword evidence="3" id="KW-1185">Reference proteome</keyword>
<dbReference type="RefSeq" id="WP_380533046.1">
    <property type="nucleotide sequence ID" value="NZ_JBHFAB010000003.1"/>
</dbReference>
<feature type="compositionally biased region" description="Basic residues" evidence="1">
    <location>
        <begin position="209"/>
        <end position="219"/>
    </location>
</feature>
<evidence type="ECO:0000256" key="1">
    <source>
        <dbReference type="SAM" id="MobiDB-lite"/>
    </source>
</evidence>
<protein>
    <recommendedName>
        <fullName evidence="4">Sigma-70 family RNA polymerase sigma factor</fullName>
    </recommendedName>
</protein>
<name>A0ABV6VR22_9ACTN</name>
<proteinExistence type="predicted"/>
<evidence type="ECO:0008006" key="4">
    <source>
        <dbReference type="Google" id="ProtNLM"/>
    </source>
</evidence>
<dbReference type="EMBL" id="JBHFAB010000003">
    <property type="protein sequence ID" value="MFC1416123.1"/>
    <property type="molecule type" value="Genomic_DNA"/>
</dbReference>
<feature type="region of interest" description="Disordered" evidence="1">
    <location>
        <begin position="200"/>
        <end position="219"/>
    </location>
</feature>